<evidence type="ECO:0000256" key="2">
    <source>
        <dbReference type="ARBA" id="ARBA00022801"/>
    </source>
</evidence>
<organism evidence="5 6">
    <name type="scientific">Nonomuraea coxensis DSM 45129</name>
    <dbReference type="NCBI Taxonomy" id="1122611"/>
    <lineage>
        <taxon>Bacteria</taxon>
        <taxon>Bacillati</taxon>
        <taxon>Actinomycetota</taxon>
        <taxon>Actinomycetes</taxon>
        <taxon>Streptosporangiales</taxon>
        <taxon>Streptosporangiaceae</taxon>
        <taxon>Nonomuraea</taxon>
    </lineage>
</organism>
<evidence type="ECO:0000313" key="5">
    <source>
        <dbReference type="EMBL" id="QYC42081.1"/>
    </source>
</evidence>
<dbReference type="Pfam" id="PF07859">
    <property type="entry name" value="Abhydrolase_3"/>
    <property type="match status" value="1"/>
</dbReference>
<feature type="active site" evidence="3">
    <location>
        <position position="146"/>
    </location>
</feature>
<comment type="similarity">
    <text evidence="1">Belongs to the 'GDXG' lipolytic enzyme family.</text>
</comment>
<dbReference type="EMBL" id="CP068985">
    <property type="protein sequence ID" value="QYC42081.1"/>
    <property type="molecule type" value="Genomic_DNA"/>
</dbReference>
<evidence type="ECO:0000313" key="6">
    <source>
        <dbReference type="Proteomes" id="UP000824681"/>
    </source>
</evidence>
<dbReference type="GO" id="GO:0106435">
    <property type="term" value="F:carboxylesterase activity"/>
    <property type="evidence" value="ECO:0007669"/>
    <property type="project" value="UniProtKB-EC"/>
</dbReference>
<dbReference type="EC" id="3.1.1.1" evidence="5"/>
<dbReference type="PANTHER" id="PTHR48081">
    <property type="entry name" value="AB HYDROLASE SUPERFAMILY PROTEIN C4A8.06C"/>
    <property type="match status" value="1"/>
</dbReference>
<name>A0ABX8U2W4_9ACTN</name>
<dbReference type="PROSITE" id="PS01174">
    <property type="entry name" value="LIPASE_GDXG_SER"/>
    <property type="match status" value="1"/>
</dbReference>
<dbReference type="InterPro" id="IPR050300">
    <property type="entry name" value="GDXG_lipolytic_enzyme"/>
</dbReference>
<proteinExistence type="inferred from homology"/>
<dbReference type="InterPro" id="IPR033140">
    <property type="entry name" value="Lipase_GDXG_put_SER_AS"/>
</dbReference>
<keyword evidence="6" id="KW-1185">Reference proteome</keyword>
<feature type="domain" description="Alpha/beta hydrolase fold-3" evidence="4">
    <location>
        <begin position="68"/>
        <end position="273"/>
    </location>
</feature>
<sequence>MPADPQAGALLAGGPTVAAVRAATRAYADLHGEVVPVARVRDLHLPGPASAPAARLHYPAGEPPFPCLVHFHGGGWVSGDLDTYDAPSRRLANATGCVVVTVDYRKAPEHKFPAPLDDCHAAVSWIAAHAAELDIDAGRIGVSGDSAGGNLAAATCLRARDTGGPAIRFQVLIYPATDAACATSSYDRYAEGYGLERRTMRWNWEQYLAHPDDGDHPYASPLRAELGGLPPALVVSAEHDPLRDDGELYAQRLAAAGTPVKLTRYAGKTHAFYLREAAPGHNAELYEEIGRETRAYLARRNRGLPAPGSAVIDETE</sequence>
<evidence type="ECO:0000259" key="4">
    <source>
        <dbReference type="Pfam" id="PF07859"/>
    </source>
</evidence>
<dbReference type="PANTHER" id="PTHR48081:SF8">
    <property type="entry name" value="ALPHA_BETA HYDROLASE FOLD-3 DOMAIN-CONTAINING PROTEIN-RELATED"/>
    <property type="match status" value="1"/>
</dbReference>
<dbReference type="RefSeq" id="WP_020545834.1">
    <property type="nucleotide sequence ID" value="NZ_CP068985.1"/>
</dbReference>
<dbReference type="InterPro" id="IPR013094">
    <property type="entry name" value="AB_hydrolase_3"/>
</dbReference>
<accession>A0ABX8U2W4</accession>
<protein>
    <submittedName>
        <fullName evidence="5">Carboxylesterase NlhH</fullName>
        <ecNumber evidence="5">3.1.1.1</ecNumber>
    </submittedName>
</protein>
<evidence type="ECO:0000256" key="1">
    <source>
        <dbReference type="ARBA" id="ARBA00010515"/>
    </source>
</evidence>
<dbReference type="InterPro" id="IPR029058">
    <property type="entry name" value="AB_hydrolase_fold"/>
</dbReference>
<gene>
    <name evidence="5" type="primary">nlhH5</name>
    <name evidence="5" type="ORF">Nocox_22385</name>
</gene>
<dbReference type="SUPFAM" id="SSF53474">
    <property type="entry name" value="alpha/beta-Hydrolases"/>
    <property type="match status" value="1"/>
</dbReference>
<reference evidence="5 6" key="1">
    <citation type="journal article" date="2021" name="ACS Chem. Biol.">
        <title>Genomic-Led Discovery of a Novel Glycopeptide Antibiotic by Nonomuraea coxensis DSM 45129.</title>
        <authorList>
            <person name="Yushchuk O."/>
            <person name="Vior N.M."/>
            <person name="Andreo-Vidal A."/>
            <person name="Berini F."/>
            <person name="Ruckert C."/>
            <person name="Busche T."/>
            <person name="Binda E."/>
            <person name="Kalinowski J."/>
            <person name="Truman A.W."/>
            <person name="Marinelli F."/>
        </authorList>
    </citation>
    <scope>NUCLEOTIDE SEQUENCE [LARGE SCALE GENOMIC DNA]</scope>
    <source>
        <strain evidence="5 6">DSM 45129</strain>
    </source>
</reference>
<evidence type="ECO:0000256" key="3">
    <source>
        <dbReference type="PROSITE-ProRule" id="PRU10038"/>
    </source>
</evidence>
<dbReference type="Gene3D" id="3.40.50.1820">
    <property type="entry name" value="alpha/beta hydrolase"/>
    <property type="match status" value="1"/>
</dbReference>
<dbReference type="Proteomes" id="UP000824681">
    <property type="component" value="Chromosome"/>
</dbReference>
<keyword evidence="2 5" id="KW-0378">Hydrolase</keyword>